<evidence type="ECO:0000313" key="1">
    <source>
        <dbReference type="EMBL" id="SUZ56795.1"/>
    </source>
</evidence>
<gene>
    <name evidence="1" type="ORF">METZ01_LOCUS9649</name>
</gene>
<sequence>MAVKLDDERRAVLVSRLQDFYLQEFDEDLSAFRAEQVLDFFLNALGPQVYNQAVQDARGFMLRVLDDIDGEVHEPESS</sequence>
<dbReference type="Pfam" id="PF09932">
    <property type="entry name" value="DUF2164"/>
    <property type="match status" value="1"/>
</dbReference>
<evidence type="ECO:0008006" key="2">
    <source>
        <dbReference type="Google" id="ProtNLM"/>
    </source>
</evidence>
<accession>A0A381NQD4</accession>
<protein>
    <recommendedName>
        <fullName evidence="2">DUF2164 domain-containing protein</fullName>
    </recommendedName>
</protein>
<dbReference type="EMBL" id="UINC01000523">
    <property type="protein sequence ID" value="SUZ56795.1"/>
    <property type="molecule type" value="Genomic_DNA"/>
</dbReference>
<dbReference type="AlphaFoldDB" id="A0A381NQD4"/>
<proteinExistence type="predicted"/>
<organism evidence="1">
    <name type="scientific">marine metagenome</name>
    <dbReference type="NCBI Taxonomy" id="408172"/>
    <lineage>
        <taxon>unclassified sequences</taxon>
        <taxon>metagenomes</taxon>
        <taxon>ecological metagenomes</taxon>
    </lineage>
</organism>
<reference evidence="1" key="1">
    <citation type="submission" date="2018-05" db="EMBL/GenBank/DDBJ databases">
        <authorList>
            <person name="Lanie J.A."/>
            <person name="Ng W.-L."/>
            <person name="Kazmierczak K.M."/>
            <person name="Andrzejewski T.M."/>
            <person name="Davidsen T.M."/>
            <person name="Wayne K.J."/>
            <person name="Tettelin H."/>
            <person name="Glass J.I."/>
            <person name="Rusch D."/>
            <person name="Podicherti R."/>
            <person name="Tsui H.-C.T."/>
            <person name="Winkler M.E."/>
        </authorList>
    </citation>
    <scope>NUCLEOTIDE SEQUENCE</scope>
</reference>
<dbReference type="InterPro" id="IPR018680">
    <property type="entry name" value="DUF2164"/>
</dbReference>
<name>A0A381NQD4_9ZZZZ</name>